<name>A0ABW3QNF3_9BACT</name>
<reference evidence="2" key="1">
    <citation type="journal article" date="2019" name="Int. J. Syst. Evol. Microbiol.">
        <title>The Global Catalogue of Microorganisms (GCM) 10K type strain sequencing project: providing services to taxonomists for standard genome sequencing and annotation.</title>
        <authorList>
            <consortium name="The Broad Institute Genomics Platform"/>
            <consortium name="The Broad Institute Genome Sequencing Center for Infectious Disease"/>
            <person name="Wu L."/>
            <person name="Ma J."/>
        </authorList>
    </citation>
    <scope>NUCLEOTIDE SEQUENCE [LARGE SCALE GENOMIC DNA]</scope>
    <source>
        <strain evidence="2">CCUG 55608</strain>
    </source>
</reference>
<gene>
    <name evidence="1" type="ORF">ACFQ4C_19310</name>
</gene>
<organism evidence="1 2">
    <name type="scientific">Larkinella insperata</name>
    <dbReference type="NCBI Taxonomy" id="332158"/>
    <lineage>
        <taxon>Bacteria</taxon>
        <taxon>Pseudomonadati</taxon>
        <taxon>Bacteroidota</taxon>
        <taxon>Cytophagia</taxon>
        <taxon>Cytophagales</taxon>
        <taxon>Spirosomataceae</taxon>
        <taxon>Larkinella</taxon>
    </lineage>
</organism>
<protein>
    <recommendedName>
        <fullName evidence="3">Spi protease inhibitor domain-containing protein</fullName>
    </recommendedName>
</protein>
<dbReference type="RefSeq" id="WP_265991192.1">
    <property type="nucleotide sequence ID" value="NZ_CP110973.1"/>
</dbReference>
<evidence type="ECO:0000313" key="2">
    <source>
        <dbReference type="Proteomes" id="UP001597116"/>
    </source>
</evidence>
<comment type="caution">
    <text evidence="1">The sequence shown here is derived from an EMBL/GenBank/DDBJ whole genome shotgun (WGS) entry which is preliminary data.</text>
</comment>
<evidence type="ECO:0000313" key="1">
    <source>
        <dbReference type="EMBL" id="MFD1143285.1"/>
    </source>
</evidence>
<sequence length="122" mass="13871">MNFLLTPIRSGLGAWLMISLYLFTSCEKSDLKERCFTKSSLEGTPWVKQHLSGFQQPKAGPLSVVVYSYQGQEYLVFSNPFLSSPMSNIFNCAGQRLTQLGIPYNQFMKDAKRVDVLLEKTY</sequence>
<accession>A0ABW3QNF3</accession>
<keyword evidence="2" id="KW-1185">Reference proteome</keyword>
<evidence type="ECO:0008006" key="3">
    <source>
        <dbReference type="Google" id="ProtNLM"/>
    </source>
</evidence>
<dbReference type="EMBL" id="JBHTLP010000011">
    <property type="protein sequence ID" value="MFD1143285.1"/>
    <property type="molecule type" value="Genomic_DNA"/>
</dbReference>
<proteinExistence type="predicted"/>
<dbReference type="Proteomes" id="UP001597116">
    <property type="component" value="Unassembled WGS sequence"/>
</dbReference>